<keyword evidence="2" id="KW-0378">Hydrolase</keyword>
<dbReference type="InterPro" id="IPR027417">
    <property type="entry name" value="P-loop_NTPase"/>
</dbReference>
<dbReference type="SUPFAM" id="SSF52540">
    <property type="entry name" value="P-loop containing nucleoside triphosphate hydrolases"/>
    <property type="match status" value="1"/>
</dbReference>
<gene>
    <name evidence="2" type="ORF">LAD12857_34900</name>
</gene>
<sequence length="890" mass="102022">MSVISKINWAMSLREPQFEALQYFDAISSNLDYKTTTRENAEKLANENCENKKDIKVDREFHFPSFCFDMTTGIGKTRLMGATIYYLYKTKGYKHFFILTPGNTIYDKLRKETVPSHPKYMFKGLEAEMGRPKVYDGENYLSYPVKYEQGEIVLERTSEIQLFIFNIGKIFTRGDVNFKFHDFNENLGGSFADVLKNFDDLVICMDEAHRYYAPASMKAIDYLNPILGLEFTATPKDSNKNIIYRYDLAKGAGKYLKIPVVMGRTNTAGYSADDIEEMKLKDGIKLHERRKAVVYKYCVDNNLEQVKPIVLVACKDTTHAKKIREKIDSDSFFGGRYVGKVIQIDSSTGSVETEENIQKLLTIEENTNPIEIVLHVYKLKEGWDVNNLFTIIPLNAAKSDILALQTIGRGLRLPFGQITGVEEVDTLDIVAHDHYREIIDDIKDNPIFRNKDLDKEDIPDTTLVEINISFENEQLSLVDTAIQETKVKSFQDFNDARTVESMYKSYLSEYAKKITASNSTKSTQGQLSLFDLGTTIKADTETQTKTLGDSSKVTEAPVSNKTKKTITPALKKEEFEQKLKQLSQVAISVPKISINYSSTITFKPINVKKNHMEFDVAASQIERYDVINERLLSVVEADALIEDEPENALACMLLEEIPEFSADDAEYILDVVNQYMSLIEGDYEQKKKVIRRYATVIINDLKKQIYAAKEEHTEFVHQVQKDLILFGRFIKNMKVDGRVNFKKEVDDKKNIRQYLFEGYKKSYYPENSFDSDDERRFAVILEDDSEVLRFIKPPLNQLGLFYKAGKQYNPDFLVETKDMKYMIEVKASNRTADEDVLEKAYAAIKWCECATSVDSDSKVWHFRLIPGEDIVIGSSFKYTAGRAVVIEEEL</sequence>
<feature type="domain" description="Helicase/UvrB N-terminal" evidence="1">
    <location>
        <begin position="61"/>
        <end position="236"/>
    </location>
</feature>
<keyword evidence="2" id="KW-0540">Nuclease</keyword>
<accession>A0ABQ5M9S8</accession>
<dbReference type="InterPro" id="IPR050742">
    <property type="entry name" value="Helicase_Restrict-Modif_Enz"/>
</dbReference>
<protein>
    <submittedName>
        <fullName evidence="2">Type III restriction endonuclease subunit R</fullName>
    </submittedName>
</protein>
<evidence type="ECO:0000259" key="1">
    <source>
        <dbReference type="Pfam" id="PF04851"/>
    </source>
</evidence>
<name>A0ABQ5M9S8_9FIRM</name>
<dbReference type="InterPro" id="IPR006935">
    <property type="entry name" value="Helicase/UvrB_N"/>
</dbReference>
<dbReference type="RefSeq" id="WP_283675423.1">
    <property type="nucleotide sequence ID" value="NZ_BRPJ01000074.1"/>
</dbReference>
<reference evidence="2 3" key="1">
    <citation type="journal article" date="2024" name="Int. J. Syst. Evol. Microbiol.">
        <title>Lacrimispora brassicae sp. nov. isolated from fermented cabbage, and proposal of Clostridium indicum Gundawar et al. 2019 and Clostridium methoxybenzovorans Mechichi et al. 1999 as heterotypic synonyms of Lacrimispora amygdalina (Parshina et al. 2003) Haas and Blanchard 2020 and Lacrimispora indolis (McClung and McCoy 1957) Haas and Blanchard 2020, respectively.</title>
        <authorList>
            <person name="Kobayashi H."/>
            <person name="Tanizawa Y."/>
            <person name="Sakamoto M."/>
            <person name="Ohkuma M."/>
            <person name="Tohno M."/>
        </authorList>
    </citation>
    <scope>NUCLEOTIDE SEQUENCE [LARGE SCALE GENOMIC DNA]</scope>
    <source>
        <strain evidence="2 3">DSM 12857</strain>
    </source>
</reference>
<dbReference type="Proteomes" id="UP001419084">
    <property type="component" value="Unassembled WGS sequence"/>
</dbReference>
<dbReference type="PANTHER" id="PTHR47396">
    <property type="entry name" value="TYPE I RESTRICTION ENZYME ECOKI R PROTEIN"/>
    <property type="match status" value="1"/>
</dbReference>
<keyword evidence="3" id="KW-1185">Reference proteome</keyword>
<organism evidence="2 3">
    <name type="scientific">Lacrimispora amygdalina</name>
    <dbReference type="NCBI Taxonomy" id="253257"/>
    <lineage>
        <taxon>Bacteria</taxon>
        <taxon>Bacillati</taxon>
        <taxon>Bacillota</taxon>
        <taxon>Clostridia</taxon>
        <taxon>Lachnospirales</taxon>
        <taxon>Lachnospiraceae</taxon>
        <taxon>Lacrimispora</taxon>
    </lineage>
</organism>
<dbReference type="EMBL" id="BRPJ01000074">
    <property type="protein sequence ID" value="GLB31567.1"/>
    <property type="molecule type" value="Genomic_DNA"/>
</dbReference>
<proteinExistence type="predicted"/>
<dbReference type="Pfam" id="PF04851">
    <property type="entry name" value="ResIII"/>
    <property type="match status" value="1"/>
</dbReference>
<evidence type="ECO:0000313" key="3">
    <source>
        <dbReference type="Proteomes" id="UP001419084"/>
    </source>
</evidence>
<comment type="caution">
    <text evidence="2">The sequence shown here is derived from an EMBL/GenBank/DDBJ whole genome shotgun (WGS) entry which is preliminary data.</text>
</comment>
<keyword evidence="2" id="KW-0255">Endonuclease</keyword>
<dbReference type="GO" id="GO:0004519">
    <property type="term" value="F:endonuclease activity"/>
    <property type="evidence" value="ECO:0007669"/>
    <property type="project" value="UniProtKB-KW"/>
</dbReference>
<dbReference type="Gene3D" id="3.40.50.300">
    <property type="entry name" value="P-loop containing nucleotide triphosphate hydrolases"/>
    <property type="match status" value="2"/>
</dbReference>
<evidence type="ECO:0000313" key="2">
    <source>
        <dbReference type="EMBL" id="GLB31567.1"/>
    </source>
</evidence>
<dbReference type="PANTHER" id="PTHR47396:SF1">
    <property type="entry name" value="ATP-DEPENDENT HELICASE IRC3-RELATED"/>
    <property type="match status" value="1"/>
</dbReference>